<dbReference type="Proteomes" id="UP000265341">
    <property type="component" value="Unassembled WGS sequence"/>
</dbReference>
<evidence type="ECO:0000256" key="2">
    <source>
        <dbReference type="SAM" id="MobiDB-lite"/>
    </source>
</evidence>
<gene>
    <name evidence="3" type="ORF">Mrose_03349</name>
</gene>
<protein>
    <submittedName>
        <fullName evidence="3">Uncharacterized protein</fullName>
    </submittedName>
</protein>
<evidence type="ECO:0000313" key="3">
    <source>
        <dbReference type="EMBL" id="RIH82530.1"/>
    </source>
</evidence>
<proteinExistence type="predicted"/>
<feature type="region of interest" description="Disordered" evidence="2">
    <location>
        <begin position="331"/>
        <end position="518"/>
    </location>
</feature>
<dbReference type="InterPro" id="IPR008969">
    <property type="entry name" value="CarboxyPept-like_regulatory"/>
</dbReference>
<comment type="caution">
    <text evidence="3">The sequence shown here is derived from an EMBL/GenBank/DDBJ whole genome shotgun (WGS) entry which is preliminary data.</text>
</comment>
<dbReference type="PRINTS" id="PR01217">
    <property type="entry name" value="PRICHEXTENSN"/>
</dbReference>
<reference evidence="3 4" key="1">
    <citation type="submission" date="2018-08" db="EMBL/GenBank/DDBJ databases">
        <title>Meiothermus roseus NBRC 110900 genome sequencing project.</title>
        <authorList>
            <person name="Da Costa M.S."/>
            <person name="Albuquerque L."/>
            <person name="Raposo P."/>
            <person name="Froufe H.J.C."/>
            <person name="Barroso C.S."/>
            <person name="Egas C."/>
        </authorList>
    </citation>
    <scope>NUCLEOTIDE SEQUENCE [LARGE SCALE GENOMIC DNA]</scope>
    <source>
        <strain evidence="3 4">NBRC 110900</strain>
    </source>
</reference>
<feature type="coiled-coil region" evidence="1">
    <location>
        <begin position="174"/>
        <end position="244"/>
    </location>
</feature>
<evidence type="ECO:0000256" key="1">
    <source>
        <dbReference type="SAM" id="Coils"/>
    </source>
</evidence>
<feature type="compositionally biased region" description="Low complexity" evidence="2">
    <location>
        <begin position="479"/>
        <end position="490"/>
    </location>
</feature>
<name>A0A399EH92_9DEIN</name>
<accession>A0A399EH92</accession>
<feature type="compositionally biased region" description="Pro residues" evidence="2">
    <location>
        <begin position="467"/>
        <end position="478"/>
    </location>
</feature>
<sequence>MVIPTAHPSSTFENHHQTWVANGVDELAEKMRAYRRRHDKRLLSQDEIMQVVERLRLSPVGLAFLEGRALDRATGKGIAGVEVRLVGEQLAEDLVETTDDQGRFRATVPVGTLTLDFRPPSPYEGRRFTYEARQGQNRVQDQEFGSVAPATPAAPDPREELGKLLEQVQQLLARSSVKAEVEASKTILEVLERERREREALYELILEQASRPQQSLPGDPHPPSQELLNELQEIRRLLGQITEARTPQERSQAVHQVQTLLPQLFDRPLPAAAPSTAARAVPVEVIEARPAAPPRPAETVRRRTTRWPLALALLPLVILGGWLAWPRPSGDTPAPLPAPSAAAYEAEEPTATGLEDARTTVSSPSSRTALAPAPDVREPPAANPSPAPASEPRAAPRATPQPLSAPTPEPDVKAPAKASEGRLQPKTPTPPAPTARSVPQATPEPAVRVTPPRGEPKPSTSTAGPLPGEPLPGAPLEPEPSAAPVAEPLPGEALPGQPLAASQGVAPMGAYCPATHPVKGNLSYSGERIYHLPNQEYYDKTKPEVCFATAGEAEQAGFRPSSR</sequence>
<keyword evidence="1" id="KW-0175">Coiled coil</keyword>
<dbReference type="SUPFAM" id="SSF49464">
    <property type="entry name" value="Carboxypeptidase regulatory domain-like"/>
    <property type="match status" value="1"/>
</dbReference>
<dbReference type="EMBL" id="QWLA01000102">
    <property type="protein sequence ID" value="RIH82530.1"/>
    <property type="molecule type" value="Genomic_DNA"/>
</dbReference>
<evidence type="ECO:0000313" key="4">
    <source>
        <dbReference type="Proteomes" id="UP000265341"/>
    </source>
</evidence>
<organism evidence="3 4">
    <name type="scientific">Calidithermus roseus</name>
    <dbReference type="NCBI Taxonomy" id="1644118"/>
    <lineage>
        <taxon>Bacteria</taxon>
        <taxon>Thermotogati</taxon>
        <taxon>Deinococcota</taxon>
        <taxon>Deinococci</taxon>
        <taxon>Thermales</taxon>
        <taxon>Thermaceae</taxon>
        <taxon>Calidithermus</taxon>
    </lineage>
</organism>
<feature type="compositionally biased region" description="Low complexity" evidence="2">
    <location>
        <begin position="339"/>
        <end position="352"/>
    </location>
</feature>
<keyword evidence="4" id="KW-1185">Reference proteome</keyword>
<feature type="compositionally biased region" description="Polar residues" evidence="2">
    <location>
        <begin position="359"/>
        <end position="368"/>
    </location>
</feature>
<dbReference type="AlphaFoldDB" id="A0A399EH92"/>